<keyword evidence="1" id="KW-0472">Membrane</keyword>
<keyword evidence="1" id="KW-1133">Transmembrane helix</keyword>
<keyword evidence="1" id="KW-0812">Transmembrane</keyword>
<dbReference type="KEGG" id="gca:Galf_0187"/>
<sequence length="162" mass="17600">MQFEIDPSVIKRAQFPHNLLISALFGFNLLMAPAVIALKFGMVGLLVPFLSTGALIGAIYLRSRKNTLWFVDAHWQLAFKNSRWLMLGYAITALLILAAWLVSLAAANPSMGHIIWTALTRIAILPTLAGVMITAIMEAGAISLASKREVPDSLVASFPPQV</sequence>
<reference evidence="2 3" key="1">
    <citation type="submission" date="2010-08" db="EMBL/GenBank/DDBJ databases">
        <title>Complete sequence of Gallionella capsiferriformans ES-2.</title>
        <authorList>
            <consortium name="US DOE Joint Genome Institute"/>
            <person name="Lucas S."/>
            <person name="Copeland A."/>
            <person name="Lapidus A."/>
            <person name="Cheng J.-F."/>
            <person name="Bruce D."/>
            <person name="Goodwin L."/>
            <person name="Pitluck S."/>
            <person name="Chertkov O."/>
            <person name="Davenport K.W."/>
            <person name="Detter J.C."/>
            <person name="Han C."/>
            <person name="Tapia R."/>
            <person name="Land M."/>
            <person name="Hauser L."/>
            <person name="Chang Y.-J."/>
            <person name="Jeffries C."/>
            <person name="Kyrpides N."/>
            <person name="Ivanova N."/>
            <person name="Mikhailova N."/>
            <person name="Shelobolina E.S."/>
            <person name="Picardal F."/>
            <person name="Roden E."/>
            <person name="Emerson D."/>
            <person name="Woyke T."/>
        </authorList>
    </citation>
    <scope>NUCLEOTIDE SEQUENCE [LARGE SCALE GENOMIC DNA]</scope>
    <source>
        <strain evidence="2 3">ES-2</strain>
    </source>
</reference>
<dbReference type="AlphaFoldDB" id="D9SIV6"/>
<dbReference type="RefSeq" id="WP_013292175.1">
    <property type="nucleotide sequence ID" value="NC_014394.1"/>
</dbReference>
<evidence type="ECO:0008006" key="4">
    <source>
        <dbReference type="Google" id="ProtNLM"/>
    </source>
</evidence>
<proteinExistence type="predicted"/>
<protein>
    <recommendedName>
        <fullName evidence="4">Transmembrane protein</fullName>
    </recommendedName>
</protein>
<feature type="transmembrane region" description="Helical" evidence="1">
    <location>
        <begin position="20"/>
        <end position="38"/>
    </location>
</feature>
<accession>D9SIV6</accession>
<evidence type="ECO:0000313" key="3">
    <source>
        <dbReference type="Proteomes" id="UP000001235"/>
    </source>
</evidence>
<evidence type="ECO:0000256" key="1">
    <source>
        <dbReference type="SAM" id="Phobius"/>
    </source>
</evidence>
<organism evidence="2 3">
    <name type="scientific">Gallionella capsiferriformans (strain ES-2)</name>
    <name type="common">Gallionella ferruginea capsiferriformans (strain ES-2)</name>
    <dbReference type="NCBI Taxonomy" id="395494"/>
    <lineage>
        <taxon>Bacteria</taxon>
        <taxon>Pseudomonadati</taxon>
        <taxon>Pseudomonadota</taxon>
        <taxon>Betaproteobacteria</taxon>
        <taxon>Nitrosomonadales</taxon>
        <taxon>Gallionellaceae</taxon>
        <taxon>Gallionella</taxon>
    </lineage>
</organism>
<gene>
    <name evidence="2" type="ordered locus">Galf_0187</name>
</gene>
<dbReference type="OrthoDB" id="5762913at2"/>
<dbReference type="STRING" id="395494.Galf_0187"/>
<feature type="transmembrane region" description="Helical" evidence="1">
    <location>
        <begin position="113"/>
        <end position="137"/>
    </location>
</feature>
<feature type="transmembrane region" description="Helical" evidence="1">
    <location>
        <begin position="84"/>
        <end position="107"/>
    </location>
</feature>
<name>D9SIV6_GALCS</name>
<keyword evidence="3" id="KW-1185">Reference proteome</keyword>
<dbReference type="EMBL" id="CP002159">
    <property type="protein sequence ID" value="ADL54232.1"/>
    <property type="molecule type" value="Genomic_DNA"/>
</dbReference>
<dbReference type="HOGENOM" id="CLU_118148_0_0_4"/>
<evidence type="ECO:0000313" key="2">
    <source>
        <dbReference type="EMBL" id="ADL54232.1"/>
    </source>
</evidence>
<feature type="transmembrane region" description="Helical" evidence="1">
    <location>
        <begin position="44"/>
        <end position="63"/>
    </location>
</feature>
<dbReference type="Proteomes" id="UP000001235">
    <property type="component" value="Chromosome"/>
</dbReference>
<dbReference type="eggNOG" id="ENOG50324AA">
    <property type="taxonomic scope" value="Bacteria"/>
</dbReference>